<evidence type="ECO:0000313" key="1">
    <source>
        <dbReference type="EMBL" id="QED40542.1"/>
    </source>
</evidence>
<dbReference type="InterPro" id="IPR009235">
    <property type="entry name" value="AcMNPV_Orf146"/>
</dbReference>
<proteinExistence type="predicted"/>
<dbReference type="Proteomes" id="UP001162233">
    <property type="component" value="Segment"/>
</dbReference>
<reference evidence="1" key="1">
    <citation type="journal article" date="2019" name="Viruses">
        <title>A Novel Alphabaculovirus from the Soybean Looper, Chrysodeixis includens, that Produces Tetrahedral Occlusion Bodies and Encodes Two Copies of he65.</title>
        <authorList>
            <person name="Harrison R.L."/>
            <person name="Rowley D.L."/>
            <person name="Popham H.J.R."/>
        </authorList>
    </citation>
    <scope>NUCLEOTIDE SEQUENCE</scope>
    <source>
        <strain evidence="1">ChinNPV-1</strain>
    </source>
</reference>
<evidence type="ECO:0000313" key="2">
    <source>
        <dbReference type="Proteomes" id="UP001162233"/>
    </source>
</evidence>
<name>A0A5B8YSV3_9ABAC</name>
<accession>A0A5B8YSV3</accession>
<sequence>MIVNLYYPNDSSNNLITFNFLNAINSINIMAFQISEAIAPYVVQDNVLITRPITRLVSGYERRRRNIDITMKSIAAPPIDRTLLRNAYVISCVRLPCVSTKLMMNKQFSRSVLPIIVECNKEFQVWHVFGVAKNHEPASLQRIKGVNLCQSGHEIYYDKELIVLTGNIPASFISAISKTNTYVDDINIASFVYPNLSINHEDATIVHF</sequence>
<keyword evidence="2" id="KW-1185">Reference proteome</keyword>
<protein>
    <submittedName>
        <fullName evidence="1">EP23</fullName>
    </submittedName>
</protein>
<dbReference type="KEGG" id="vg:80541228"/>
<organism evidence="1 2">
    <name type="scientific">Chrysodeixis includens nucleopolyhedrovirus</name>
    <dbReference type="NCBI Taxonomy" id="1207438"/>
    <lineage>
        <taxon>Viruses</taxon>
        <taxon>Viruses incertae sedis</taxon>
        <taxon>Naldaviricetes</taxon>
        <taxon>Lefavirales</taxon>
        <taxon>Baculoviridae</taxon>
        <taxon>Alphabaculovirus</taxon>
        <taxon>Alphabaculovirus chrincludentis</taxon>
        <taxon>Alphabaculovirus alterchrincludentis</taxon>
    </lineage>
</organism>
<dbReference type="RefSeq" id="YP_010802458.1">
    <property type="nucleotide sequence ID" value="NC_077025.1"/>
</dbReference>
<dbReference type="GeneID" id="80541228"/>
<dbReference type="EMBL" id="MK746083">
    <property type="protein sequence ID" value="QED40542.1"/>
    <property type="molecule type" value="Genomic_DNA"/>
</dbReference>
<dbReference type="Pfam" id="PF05959">
    <property type="entry name" value="DUF884"/>
    <property type="match status" value="1"/>
</dbReference>